<dbReference type="Pfam" id="PF07690">
    <property type="entry name" value="MFS_1"/>
    <property type="match status" value="1"/>
</dbReference>
<dbReference type="InterPro" id="IPR011701">
    <property type="entry name" value="MFS"/>
</dbReference>
<dbReference type="PROSITE" id="PS50850">
    <property type="entry name" value="MFS"/>
    <property type="match status" value="1"/>
</dbReference>
<dbReference type="RefSeq" id="XP_020115603.1">
    <property type="nucleotide sequence ID" value="XM_020264211.1"/>
</dbReference>
<evidence type="ECO:0000256" key="1">
    <source>
        <dbReference type="ARBA" id="ARBA00004141"/>
    </source>
</evidence>
<dbReference type="STRING" id="1441469.A0A1Q5Q6L3"/>
<comment type="subcellular location">
    <subcellularLocation>
        <location evidence="1">Membrane</location>
        <topology evidence="1">Multi-pass membrane protein</topology>
    </subcellularLocation>
</comment>
<keyword evidence="9" id="KW-1185">Reference proteome</keyword>
<dbReference type="GeneID" id="31008982"/>
<dbReference type="Proteomes" id="UP000214365">
    <property type="component" value="Unassembled WGS sequence"/>
</dbReference>
<keyword evidence="4 6" id="KW-1133">Transmembrane helix</keyword>
<dbReference type="FunFam" id="1.20.1250.20:FF:000013">
    <property type="entry name" value="MFS general substrate transporter"/>
    <property type="match status" value="1"/>
</dbReference>
<dbReference type="SUPFAM" id="SSF103473">
    <property type="entry name" value="MFS general substrate transporter"/>
    <property type="match status" value="1"/>
</dbReference>
<dbReference type="PANTHER" id="PTHR43791">
    <property type="entry name" value="PERMEASE-RELATED"/>
    <property type="match status" value="1"/>
</dbReference>
<evidence type="ECO:0000313" key="9">
    <source>
        <dbReference type="Proteomes" id="UP000214365"/>
    </source>
</evidence>
<keyword evidence="2" id="KW-0813">Transport</keyword>
<name>A0A1Q5Q6L3_TALAT</name>
<evidence type="ECO:0000256" key="5">
    <source>
        <dbReference type="ARBA" id="ARBA00023136"/>
    </source>
</evidence>
<reference evidence="8 9" key="1">
    <citation type="submission" date="2015-06" db="EMBL/GenBank/DDBJ databases">
        <title>Talaromyces atroroseus IBT 11181 draft genome.</title>
        <authorList>
            <person name="Rasmussen K.B."/>
            <person name="Rasmussen S."/>
            <person name="Petersen B."/>
            <person name="Sicheritz-Ponten T."/>
            <person name="Mortensen U.H."/>
            <person name="Thrane U."/>
        </authorList>
    </citation>
    <scope>NUCLEOTIDE SEQUENCE [LARGE SCALE GENOMIC DNA]</scope>
    <source>
        <strain evidence="8 9">IBT 11181</strain>
    </source>
</reference>
<evidence type="ECO:0000259" key="7">
    <source>
        <dbReference type="PROSITE" id="PS50850"/>
    </source>
</evidence>
<feature type="transmembrane region" description="Helical" evidence="6">
    <location>
        <begin position="214"/>
        <end position="234"/>
    </location>
</feature>
<dbReference type="Gene3D" id="1.20.1250.20">
    <property type="entry name" value="MFS general substrate transporter like domains"/>
    <property type="match status" value="1"/>
</dbReference>
<dbReference type="GO" id="GO:0016020">
    <property type="term" value="C:membrane"/>
    <property type="evidence" value="ECO:0007669"/>
    <property type="project" value="UniProtKB-SubCell"/>
</dbReference>
<feature type="transmembrane region" description="Helical" evidence="6">
    <location>
        <begin position="151"/>
        <end position="170"/>
    </location>
</feature>
<gene>
    <name evidence="8" type="ORF">UA08_09226</name>
</gene>
<feature type="transmembrane region" description="Helical" evidence="6">
    <location>
        <begin position="441"/>
        <end position="461"/>
    </location>
</feature>
<keyword evidence="5 6" id="KW-0472">Membrane</keyword>
<protein>
    <recommendedName>
        <fullName evidence="7">Major facilitator superfamily (MFS) profile domain-containing protein</fullName>
    </recommendedName>
</protein>
<evidence type="ECO:0000256" key="2">
    <source>
        <dbReference type="ARBA" id="ARBA00022448"/>
    </source>
</evidence>
<feature type="transmembrane region" description="Helical" evidence="6">
    <location>
        <begin position="240"/>
        <end position="265"/>
    </location>
</feature>
<comment type="caution">
    <text evidence="8">The sequence shown here is derived from an EMBL/GenBank/DDBJ whole genome shotgun (WGS) entry which is preliminary data.</text>
</comment>
<feature type="transmembrane region" description="Helical" evidence="6">
    <location>
        <begin position="126"/>
        <end position="144"/>
    </location>
</feature>
<dbReference type="PANTHER" id="PTHR43791:SF50">
    <property type="entry name" value="TRANSPORTER, PUTATIVE (AFU_ORTHOLOGUE AFUA_2G00840)-RELATED"/>
    <property type="match status" value="1"/>
</dbReference>
<dbReference type="InterPro" id="IPR020846">
    <property type="entry name" value="MFS_dom"/>
</dbReference>
<feature type="transmembrane region" description="Helical" evidence="6">
    <location>
        <begin position="182"/>
        <end position="202"/>
    </location>
</feature>
<feature type="transmembrane region" description="Helical" evidence="6">
    <location>
        <begin position="378"/>
        <end position="397"/>
    </location>
</feature>
<sequence>MRSAKPIIHFGLGPYLRNLGKADSGVDKRAGMYTARRQQLDNMTMESIDDMKLSTVDNEKNEVALVGEVIDPQVSKRLKLKADFILLPLLTIGYLFNSLDRSNMSNAYTAGLSEDLHLVGNQYNQVLTYYQIPFIVLGPVIAMVTKQVGAAWTIPGMMLVFGAASLATGFVKNFGSLVACRVLVGAAESGFLASVFYYLSIWYTRKELASRVGIFYAALVASSAFGGLLAYGMFQLHGDYFRWSYLFFLEGGLTLTWGFVFIFTLPSNTQTAWFLTDIEKKVAQIRLEEDSVTTLDNTFHWKKALSEFYTPHGYIRMAFAFVGGTILTSNANFLAIIVERLGFGTVKTNLYTVAPALVGAVVLVAFSKCSSHFQEHGLPITITAIISLVGYILLTVVDPYDTGVLYFAIFVCTMGAYPQIPIGASWTMANIPDLNARAMTNGLYVAVGNCAGLLSSNIYIQRQAPRYITMLITNLAMSAVMTLAGITYGAWMRWENRRRDRLHGQVPARSEGVKGTRDMNFRFKY</sequence>
<dbReference type="AlphaFoldDB" id="A0A1Q5Q6L3"/>
<feature type="transmembrane region" description="Helical" evidence="6">
    <location>
        <begin position="403"/>
        <end position="420"/>
    </location>
</feature>
<proteinExistence type="predicted"/>
<feature type="transmembrane region" description="Helical" evidence="6">
    <location>
        <begin position="467"/>
        <end position="491"/>
    </location>
</feature>
<feature type="domain" description="Major facilitator superfamily (MFS) profile" evidence="7">
    <location>
        <begin position="86"/>
        <end position="497"/>
    </location>
</feature>
<dbReference type="OrthoDB" id="2985014at2759"/>
<feature type="transmembrane region" description="Helical" evidence="6">
    <location>
        <begin position="350"/>
        <end position="366"/>
    </location>
</feature>
<evidence type="ECO:0000256" key="3">
    <source>
        <dbReference type="ARBA" id="ARBA00022692"/>
    </source>
</evidence>
<evidence type="ECO:0000313" key="8">
    <source>
        <dbReference type="EMBL" id="OKL55482.1"/>
    </source>
</evidence>
<dbReference type="InterPro" id="IPR036259">
    <property type="entry name" value="MFS_trans_sf"/>
</dbReference>
<dbReference type="GO" id="GO:0022857">
    <property type="term" value="F:transmembrane transporter activity"/>
    <property type="evidence" value="ECO:0007669"/>
    <property type="project" value="InterPro"/>
</dbReference>
<feature type="transmembrane region" description="Helical" evidence="6">
    <location>
        <begin position="318"/>
        <end position="338"/>
    </location>
</feature>
<dbReference type="EMBL" id="LFMY01000020">
    <property type="protein sequence ID" value="OKL55482.1"/>
    <property type="molecule type" value="Genomic_DNA"/>
</dbReference>
<evidence type="ECO:0000256" key="6">
    <source>
        <dbReference type="SAM" id="Phobius"/>
    </source>
</evidence>
<accession>A0A1Q5Q6L3</accession>
<keyword evidence="3 6" id="KW-0812">Transmembrane</keyword>
<organism evidence="8 9">
    <name type="scientific">Talaromyces atroroseus</name>
    <dbReference type="NCBI Taxonomy" id="1441469"/>
    <lineage>
        <taxon>Eukaryota</taxon>
        <taxon>Fungi</taxon>
        <taxon>Dikarya</taxon>
        <taxon>Ascomycota</taxon>
        <taxon>Pezizomycotina</taxon>
        <taxon>Eurotiomycetes</taxon>
        <taxon>Eurotiomycetidae</taxon>
        <taxon>Eurotiales</taxon>
        <taxon>Trichocomaceae</taxon>
        <taxon>Talaromyces</taxon>
        <taxon>Talaromyces sect. Trachyspermi</taxon>
    </lineage>
</organism>
<evidence type="ECO:0000256" key="4">
    <source>
        <dbReference type="ARBA" id="ARBA00022989"/>
    </source>
</evidence>